<reference evidence="1 2" key="1">
    <citation type="journal article" date="2016" name="Nat. Commun.">
        <title>Thousands of microbial genomes shed light on interconnected biogeochemical processes in an aquifer system.</title>
        <authorList>
            <person name="Anantharaman K."/>
            <person name="Brown C.T."/>
            <person name="Hug L.A."/>
            <person name="Sharon I."/>
            <person name="Castelle C.J."/>
            <person name="Probst A.J."/>
            <person name="Thomas B.C."/>
            <person name="Singh A."/>
            <person name="Wilkins M.J."/>
            <person name="Karaoz U."/>
            <person name="Brodie E.L."/>
            <person name="Williams K.H."/>
            <person name="Hubbard S.S."/>
            <person name="Banfield J.F."/>
        </authorList>
    </citation>
    <scope>NUCLEOTIDE SEQUENCE [LARGE SCALE GENOMIC DNA]</scope>
</reference>
<evidence type="ECO:0000313" key="2">
    <source>
        <dbReference type="Proteomes" id="UP000178565"/>
    </source>
</evidence>
<protein>
    <submittedName>
        <fullName evidence="1">Uncharacterized protein</fullName>
    </submittedName>
</protein>
<dbReference type="AlphaFoldDB" id="A0A1F5KLH3"/>
<name>A0A1F5KLH3_9BACT</name>
<organism evidence="1 2">
    <name type="scientific">Candidatus Daviesbacteria bacterium RIFCSPLOWO2_01_FULL_39_12</name>
    <dbReference type="NCBI Taxonomy" id="1797785"/>
    <lineage>
        <taxon>Bacteria</taxon>
        <taxon>Candidatus Daviesiibacteriota</taxon>
    </lineage>
</organism>
<dbReference type="EMBL" id="MFDM01000033">
    <property type="protein sequence ID" value="OGE41714.1"/>
    <property type="molecule type" value="Genomic_DNA"/>
</dbReference>
<evidence type="ECO:0000313" key="1">
    <source>
        <dbReference type="EMBL" id="OGE41714.1"/>
    </source>
</evidence>
<sequence length="61" mass="7117">MVEQQRPEESQDPFADLDLKGLFDDVAKGNFRSDLTRSHQPQEQSENELLYFGKSPSFFYC</sequence>
<dbReference type="STRING" id="1797785.A3B45_05020"/>
<gene>
    <name evidence="1" type="ORF">A3B45_05020</name>
</gene>
<proteinExistence type="predicted"/>
<comment type="caution">
    <text evidence="1">The sequence shown here is derived from an EMBL/GenBank/DDBJ whole genome shotgun (WGS) entry which is preliminary data.</text>
</comment>
<dbReference type="Proteomes" id="UP000178565">
    <property type="component" value="Unassembled WGS sequence"/>
</dbReference>
<accession>A0A1F5KLH3</accession>